<name>A0A873WNU6_9CAUD</name>
<organism evidence="1 2">
    <name type="scientific">Streptomyces phage Shaeky</name>
    <dbReference type="NCBI Taxonomy" id="2767586"/>
    <lineage>
        <taxon>Viruses</taxon>
        <taxon>Duplodnaviria</taxon>
        <taxon>Heunggongvirae</taxon>
        <taxon>Uroviricota</taxon>
        <taxon>Caudoviricetes</taxon>
        <taxon>Colingsworthviridae</taxon>
        <taxon>Shaekyvirus</taxon>
        <taxon>Shaekyvirus shaeky</taxon>
    </lineage>
</organism>
<gene>
    <name evidence="1" type="ORF">CPT_Shaeky_048</name>
</gene>
<dbReference type="EMBL" id="MT701595">
    <property type="protein sequence ID" value="QPB09735.1"/>
    <property type="molecule type" value="Genomic_DNA"/>
</dbReference>
<protein>
    <submittedName>
        <fullName evidence="1">Uncharacterized protein</fullName>
    </submittedName>
</protein>
<evidence type="ECO:0000313" key="1">
    <source>
        <dbReference type="EMBL" id="QPB09735.1"/>
    </source>
</evidence>
<accession>A0A873WNU6</accession>
<keyword evidence="2" id="KW-1185">Reference proteome</keyword>
<dbReference type="Proteomes" id="UP000663581">
    <property type="component" value="Segment"/>
</dbReference>
<sequence length="62" mass="6614">MLYDMTAGIREDDRAARSFDYDPRPLVAGEPGAGTFAGEEFPCVCRGPIATFCLAGEPCVSL</sequence>
<proteinExistence type="predicted"/>
<evidence type="ECO:0000313" key="2">
    <source>
        <dbReference type="Proteomes" id="UP000663581"/>
    </source>
</evidence>
<reference evidence="1" key="1">
    <citation type="submission" date="2020-07" db="EMBL/GenBank/DDBJ databases">
        <title>Complete genome sequence of Streptomyces phage Shaeky.</title>
        <authorList>
            <person name="Shodrock S.L."/>
            <person name="Higbee T."/>
            <person name="Clark J.D."/>
            <person name="Hernandez I."/>
            <person name="Liu M."/>
            <person name="Burrowes B."/>
        </authorList>
    </citation>
    <scope>NUCLEOTIDE SEQUENCE</scope>
</reference>